<keyword evidence="2" id="KW-1185">Reference proteome</keyword>
<dbReference type="RefSeq" id="XP_022472507.1">
    <property type="nucleotide sequence ID" value="XM_022620985.1"/>
</dbReference>
<organism evidence="1 2">
    <name type="scientific">Colletotrichum orchidophilum</name>
    <dbReference type="NCBI Taxonomy" id="1209926"/>
    <lineage>
        <taxon>Eukaryota</taxon>
        <taxon>Fungi</taxon>
        <taxon>Dikarya</taxon>
        <taxon>Ascomycota</taxon>
        <taxon>Pezizomycotina</taxon>
        <taxon>Sordariomycetes</taxon>
        <taxon>Hypocreomycetidae</taxon>
        <taxon>Glomerellales</taxon>
        <taxon>Glomerellaceae</taxon>
        <taxon>Colletotrichum</taxon>
    </lineage>
</organism>
<dbReference type="AlphaFoldDB" id="A0A1G4B1Z3"/>
<comment type="caution">
    <text evidence="1">The sequence shown here is derived from an EMBL/GenBank/DDBJ whole genome shotgun (WGS) entry which is preliminary data.</text>
</comment>
<reference evidence="1 2" key="1">
    <citation type="submission" date="2016-09" db="EMBL/GenBank/DDBJ databases">
        <authorList>
            <person name="Capua I."/>
            <person name="De Benedictis P."/>
            <person name="Joannis T."/>
            <person name="Lombin L.H."/>
            <person name="Cattoli G."/>
        </authorList>
    </citation>
    <scope>NUCLEOTIDE SEQUENCE [LARGE SCALE GENOMIC DNA]</scope>
    <source>
        <strain evidence="1 2">IMI 309357</strain>
    </source>
</reference>
<evidence type="ECO:0000313" key="1">
    <source>
        <dbReference type="EMBL" id="OHE95345.1"/>
    </source>
</evidence>
<sequence length="113" mass="13090">MVRIRCCSKAENGRPQITLQPALASLRSKRPARPSVHLSRHAGDHVRLCPPHFAISEASTDTTERIERPSWQEDSWHRPSDITSAKFFFFFKFFFCLQFSHSVSMSHLLCCRK</sequence>
<proteinExistence type="predicted"/>
<protein>
    <submittedName>
        <fullName evidence="1">Uncharacterized protein</fullName>
    </submittedName>
</protein>
<name>A0A1G4B1Z3_9PEZI</name>
<dbReference type="GeneID" id="34562495"/>
<evidence type="ECO:0000313" key="2">
    <source>
        <dbReference type="Proteomes" id="UP000176998"/>
    </source>
</evidence>
<dbReference type="Proteomes" id="UP000176998">
    <property type="component" value="Unassembled WGS sequence"/>
</dbReference>
<gene>
    <name evidence="1" type="ORF">CORC01_09356</name>
</gene>
<dbReference type="EMBL" id="MJBS01000084">
    <property type="protein sequence ID" value="OHE95345.1"/>
    <property type="molecule type" value="Genomic_DNA"/>
</dbReference>
<accession>A0A1G4B1Z3</accession>